<feature type="compositionally biased region" description="Basic and acidic residues" evidence="1">
    <location>
        <begin position="797"/>
        <end position="840"/>
    </location>
</feature>
<feature type="compositionally biased region" description="Basic and acidic residues" evidence="1">
    <location>
        <begin position="321"/>
        <end position="358"/>
    </location>
</feature>
<dbReference type="AlphaFoldDB" id="A0A286UH44"/>
<feature type="domain" description="WW" evidence="2">
    <location>
        <begin position="173"/>
        <end position="208"/>
    </location>
</feature>
<feature type="compositionally biased region" description="Basic and acidic residues" evidence="1">
    <location>
        <begin position="696"/>
        <end position="708"/>
    </location>
</feature>
<feature type="compositionally biased region" description="Low complexity" evidence="1">
    <location>
        <begin position="980"/>
        <end position="992"/>
    </location>
</feature>
<evidence type="ECO:0000313" key="3">
    <source>
        <dbReference type="EMBL" id="PAV18946.1"/>
    </source>
</evidence>
<dbReference type="Proteomes" id="UP000217199">
    <property type="component" value="Unassembled WGS sequence"/>
</dbReference>
<gene>
    <name evidence="3" type="ORF">PNOK_0578900</name>
</gene>
<feature type="compositionally biased region" description="Basic and acidic residues" evidence="1">
    <location>
        <begin position="998"/>
        <end position="1012"/>
    </location>
</feature>
<dbReference type="STRING" id="2282107.A0A286UH44"/>
<feature type="compositionally biased region" description="Basic and acidic residues" evidence="1">
    <location>
        <begin position="727"/>
        <end position="745"/>
    </location>
</feature>
<reference evidence="3 4" key="1">
    <citation type="journal article" date="2017" name="Mol. Ecol.">
        <title>Comparative and population genomic landscape of Phellinus noxius: A hypervariable fungus causing root rot in trees.</title>
        <authorList>
            <person name="Chung C.L."/>
            <person name="Lee T.J."/>
            <person name="Akiba M."/>
            <person name="Lee H.H."/>
            <person name="Kuo T.H."/>
            <person name="Liu D."/>
            <person name="Ke H.M."/>
            <person name="Yokoi T."/>
            <person name="Roa M.B."/>
            <person name="Lu M.J."/>
            <person name="Chang Y.Y."/>
            <person name="Ann P.J."/>
            <person name="Tsai J.N."/>
            <person name="Chen C.Y."/>
            <person name="Tzean S.S."/>
            <person name="Ota Y."/>
            <person name="Hattori T."/>
            <person name="Sahashi N."/>
            <person name="Liou R.F."/>
            <person name="Kikuchi T."/>
            <person name="Tsai I.J."/>
        </authorList>
    </citation>
    <scope>NUCLEOTIDE SEQUENCE [LARGE SCALE GENOMIC DNA]</scope>
    <source>
        <strain evidence="3 4">FFPRI411160</strain>
    </source>
</reference>
<dbReference type="PROSITE" id="PS50020">
    <property type="entry name" value="WW_DOMAIN_2"/>
    <property type="match status" value="1"/>
</dbReference>
<organism evidence="3 4">
    <name type="scientific">Pyrrhoderma noxium</name>
    <dbReference type="NCBI Taxonomy" id="2282107"/>
    <lineage>
        <taxon>Eukaryota</taxon>
        <taxon>Fungi</taxon>
        <taxon>Dikarya</taxon>
        <taxon>Basidiomycota</taxon>
        <taxon>Agaricomycotina</taxon>
        <taxon>Agaricomycetes</taxon>
        <taxon>Hymenochaetales</taxon>
        <taxon>Hymenochaetaceae</taxon>
        <taxon>Pyrrhoderma</taxon>
    </lineage>
</organism>
<dbReference type="Gene3D" id="2.20.70.10">
    <property type="match status" value="1"/>
</dbReference>
<feature type="compositionally biased region" description="Basic and acidic residues" evidence="1">
    <location>
        <begin position="146"/>
        <end position="162"/>
    </location>
</feature>
<feature type="compositionally biased region" description="Basic residues" evidence="1">
    <location>
        <begin position="1158"/>
        <end position="1172"/>
    </location>
</feature>
<feature type="compositionally biased region" description="Polar residues" evidence="1">
    <location>
        <begin position="232"/>
        <end position="243"/>
    </location>
</feature>
<feature type="compositionally biased region" description="Polar residues" evidence="1">
    <location>
        <begin position="908"/>
        <end position="942"/>
    </location>
</feature>
<dbReference type="InterPro" id="IPR036020">
    <property type="entry name" value="WW_dom_sf"/>
</dbReference>
<feature type="compositionally biased region" description="Basic and acidic residues" evidence="1">
    <location>
        <begin position="897"/>
        <end position="906"/>
    </location>
</feature>
<feature type="compositionally biased region" description="Basic and acidic residues" evidence="1">
    <location>
        <begin position="591"/>
        <end position="605"/>
    </location>
</feature>
<accession>A0A286UH44</accession>
<feature type="compositionally biased region" description="Polar residues" evidence="1">
    <location>
        <begin position="1063"/>
        <end position="1083"/>
    </location>
</feature>
<evidence type="ECO:0000313" key="4">
    <source>
        <dbReference type="Proteomes" id="UP000217199"/>
    </source>
</evidence>
<feature type="compositionally biased region" description="Basic and acidic residues" evidence="1">
    <location>
        <begin position="222"/>
        <end position="231"/>
    </location>
</feature>
<evidence type="ECO:0000259" key="2">
    <source>
        <dbReference type="PROSITE" id="PS50020"/>
    </source>
</evidence>
<dbReference type="SUPFAM" id="SSF51045">
    <property type="entry name" value="WW domain"/>
    <property type="match status" value="1"/>
</dbReference>
<name>A0A286UH44_9AGAM</name>
<feature type="compositionally biased region" description="Acidic residues" evidence="1">
    <location>
        <begin position="1"/>
        <end position="18"/>
    </location>
</feature>
<proteinExistence type="predicted"/>
<evidence type="ECO:0000256" key="1">
    <source>
        <dbReference type="SAM" id="MobiDB-lite"/>
    </source>
</evidence>
<feature type="compositionally biased region" description="Polar residues" evidence="1">
    <location>
        <begin position="92"/>
        <end position="109"/>
    </location>
</feature>
<feature type="region of interest" description="Disordered" evidence="1">
    <location>
        <begin position="48"/>
        <end position="1178"/>
    </location>
</feature>
<feature type="compositionally biased region" description="Basic and acidic residues" evidence="1">
    <location>
        <begin position="416"/>
        <end position="425"/>
    </location>
</feature>
<feature type="compositionally biased region" description="Basic and acidic residues" evidence="1">
    <location>
        <begin position="850"/>
        <end position="871"/>
    </location>
</feature>
<keyword evidence="4" id="KW-1185">Reference proteome</keyword>
<feature type="compositionally biased region" description="Polar residues" evidence="1">
    <location>
        <begin position="62"/>
        <end position="74"/>
    </location>
</feature>
<feature type="compositionally biased region" description="Polar residues" evidence="1">
    <location>
        <begin position="628"/>
        <end position="639"/>
    </location>
</feature>
<feature type="region of interest" description="Disordered" evidence="1">
    <location>
        <begin position="1"/>
        <end position="36"/>
    </location>
</feature>
<dbReference type="OrthoDB" id="548295at2759"/>
<feature type="compositionally biased region" description="Basic and acidic residues" evidence="1">
    <location>
        <begin position="454"/>
        <end position="560"/>
    </location>
</feature>
<comment type="caution">
    <text evidence="3">The sequence shown here is derived from an EMBL/GenBank/DDBJ whole genome shotgun (WGS) entry which is preliminary data.</text>
</comment>
<feature type="compositionally biased region" description="Polar residues" evidence="1">
    <location>
        <begin position="195"/>
        <end position="205"/>
    </location>
</feature>
<sequence>MADDAEELDWGGVDDEDYGEGHRTTADNDDVVSIGGEQDDMEELAAFNSRTHGGIGGDENLQETANEPSLTKISQMAEPVSVETKAEPTISAEPSATQKSNKPSKTSLVQPPLKHALPPKPITASVPIRTRNQAHPDIVGASAMSEARRAPERDRDRGEGRRRSNASRPAVAEVLPPDWEIRYSTSGDKLPYYYNTRTGVTQWERPSTIDDRARGTSPYEIRPTREAETSDIRVSNRSTSPVLTHSDRHYRPTNNAENLGSRGSYRGRRDPSPDPLKHNNDHREPMDSQRVSRTDKDESGRRFEDVQPHRENFMETPYDAKPARDSSRVNPISERESRRDARPVQDSRNRAHRHDTYEPSRSMEQQPRPSSPTTGVNNMSLSHRRFRSRSPPPSRDTAKSHKSGEIISRGEVWDGSDGRSSHRDPLVAPRQWGAPAQNRPNVRPPSPESQSSRRSRDPEYPSRSDFGNEAKRRRLDEPVEGRPRERRDRSPVAAENRERYYPEIHPDDMAGSYRHRELSNDPWQRKRPIEDSHPGRSVDDGARRLHTNDKDRSLRREDRGAGIPSAPRQDRYMDGNREPDEPAHLFTTSSHKPEIRRNDNTKTDTRAQIIRGADPNDMMDIDIPVRATTDSMSSLSSRQPYRDRVADASLPDERRESPDRLPTGPRKMLDKRSSYPESPVGEYPQLSPQGSSSHGLPHDGEYARRESRFGSSRPPGRPAERNTPSRGQDRVEDRPSVQTRPEVEVKSSINKSSDVGVANAPRVVQDLDLIHPSRRAMITGVNSIPVPPKRAWQVNSTEKDNSSVRPSAQHDEPPNTRTSDRKSGQELVDRSRDDGNDVKRRGSTYEGDISYDKTSNETSLRESHTRGEPSRRRVSRFTRDVNVSPTDPPNSESRIWISRDEAREVIRNNASNARNGSLNGSRPTGSSSNTSKGVSTANSGDSFSAAPPPSSLYDSPRESVDLPEKRDDSGRFANDEHVSRANSSRSSHMQSNSRRHRNRDDSRKQDLQHDSHSTPSTQTFRSPPPDNSKAASTLPPRVIDKPPEVSVGRSSRSHANSRDDSRLSFQENAYDSRKFSPNINNTGPADRPTESRPGSLLERISMGGDLESSKNQGSLSHPSLRERFDFPLRRKDGRPSEYPEGNSLDDISDGNRSGRPNRSGRNRGRGRRRRSRSGLADV</sequence>
<dbReference type="Pfam" id="PF00397">
    <property type="entry name" value="WW"/>
    <property type="match status" value="1"/>
</dbReference>
<feature type="compositionally biased region" description="Basic and acidic residues" evidence="1">
    <location>
        <begin position="568"/>
        <end position="583"/>
    </location>
</feature>
<feature type="compositionally biased region" description="Polar residues" evidence="1">
    <location>
        <begin position="881"/>
        <end position="893"/>
    </location>
</feature>
<dbReference type="InParanoid" id="A0A286UH44"/>
<feature type="compositionally biased region" description="Polar residues" evidence="1">
    <location>
        <begin position="362"/>
        <end position="379"/>
    </location>
</feature>
<dbReference type="SMART" id="SM00456">
    <property type="entry name" value="WW"/>
    <property type="match status" value="1"/>
</dbReference>
<feature type="compositionally biased region" description="Basic and acidic residues" evidence="1">
    <location>
        <begin position="640"/>
        <end position="659"/>
    </location>
</feature>
<protein>
    <recommendedName>
        <fullName evidence="2">WW domain-containing protein</fullName>
    </recommendedName>
</protein>
<feature type="compositionally biased region" description="Basic and acidic residues" evidence="1">
    <location>
        <begin position="1119"/>
        <end position="1137"/>
    </location>
</feature>
<feature type="compositionally biased region" description="Basic and acidic residues" evidence="1">
    <location>
        <begin position="955"/>
        <end position="979"/>
    </location>
</feature>
<dbReference type="EMBL" id="NBII01000005">
    <property type="protein sequence ID" value="PAV18946.1"/>
    <property type="molecule type" value="Genomic_DNA"/>
</dbReference>
<dbReference type="CDD" id="cd00201">
    <property type="entry name" value="WW"/>
    <property type="match status" value="1"/>
</dbReference>
<feature type="compositionally biased region" description="Basic and acidic residues" evidence="1">
    <location>
        <begin position="267"/>
        <end position="313"/>
    </location>
</feature>
<dbReference type="InterPro" id="IPR001202">
    <property type="entry name" value="WW_dom"/>
</dbReference>